<dbReference type="EMBL" id="JAHXZJ010000001">
    <property type="protein sequence ID" value="KAH0567227.1"/>
    <property type="molecule type" value="Genomic_DNA"/>
</dbReference>
<dbReference type="AlphaFoldDB" id="A0AAV7J5M2"/>
<organism evidence="2 3">
    <name type="scientific">Cotesia glomerata</name>
    <name type="common">Lepidopteran parasitic wasp</name>
    <name type="synonym">Apanteles glomeratus</name>
    <dbReference type="NCBI Taxonomy" id="32391"/>
    <lineage>
        <taxon>Eukaryota</taxon>
        <taxon>Metazoa</taxon>
        <taxon>Ecdysozoa</taxon>
        <taxon>Arthropoda</taxon>
        <taxon>Hexapoda</taxon>
        <taxon>Insecta</taxon>
        <taxon>Pterygota</taxon>
        <taxon>Neoptera</taxon>
        <taxon>Endopterygota</taxon>
        <taxon>Hymenoptera</taxon>
        <taxon>Apocrita</taxon>
        <taxon>Ichneumonoidea</taxon>
        <taxon>Braconidae</taxon>
        <taxon>Microgastrinae</taxon>
        <taxon>Cotesia</taxon>
    </lineage>
</organism>
<feature type="chain" id="PRO_5043922205" evidence="1">
    <location>
        <begin position="22"/>
        <end position="142"/>
    </location>
</feature>
<feature type="signal peptide" evidence="1">
    <location>
        <begin position="1"/>
        <end position="21"/>
    </location>
</feature>
<evidence type="ECO:0000313" key="3">
    <source>
        <dbReference type="Proteomes" id="UP000826195"/>
    </source>
</evidence>
<protein>
    <submittedName>
        <fullName evidence="2">Uncharacterized protein</fullName>
    </submittedName>
</protein>
<accession>A0AAV7J5M2</accession>
<evidence type="ECO:0000313" key="2">
    <source>
        <dbReference type="EMBL" id="KAH0567227.1"/>
    </source>
</evidence>
<proteinExistence type="predicted"/>
<name>A0AAV7J5M2_COTGL</name>
<gene>
    <name evidence="2" type="ORF">KQX54_007747</name>
</gene>
<keyword evidence="1" id="KW-0732">Signal</keyword>
<evidence type="ECO:0000256" key="1">
    <source>
        <dbReference type="SAM" id="SignalP"/>
    </source>
</evidence>
<sequence length="142" mass="16016">MSLTNLLINTLILCIISSVNSHLIQHKQKFISSDKTKYYGASSTLFDIGKWLFNNTEYLKEISYDTFVFMSFLSLKDSKFSGELEVHHYFNSDIICEKDELLNFLQTRRGGLVLGGQVDASECGSGHIMSIGLKGTSKTWSE</sequence>
<dbReference type="Proteomes" id="UP000826195">
    <property type="component" value="Unassembled WGS sequence"/>
</dbReference>
<comment type="caution">
    <text evidence="2">The sequence shown here is derived from an EMBL/GenBank/DDBJ whole genome shotgun (WGS) entry which is preliminary data.</text>
</comment>
<reference evidence="2 3" key="1">
    <citation type="journal article" date="2021" name="J. Hered.">
        <title>A chromosome-level genome assembly of the parasitoid wasp, Cotesia glomerata (Hymenoptera: Braconidae).</title>
        <authorList>
            <person name="Pinto B.J."/>
            <person name="Weis J.J."/>
            <person name="Gamble T."/>
            <person name="Ode P.J."/>
            <person name="Paul R."/>
            <person name="Zaspel J.M."/>
        </authorList>
    </citation>
    <scope>NUCLEOTIDE SEQUENCE [LARGE SCALE GENOMIC DNA]</scope>
    <source>
        <strain evidence="2">CgM1</strain>
    </source>
</reference>
<keyword evidence="3" id="KW-1185">Reference proteome</keyword>